<dbReference type="SUPFAM" id="SSF102588">
    <property type="entry name" value="LmbE-like"/>
    <property type="match status" value="1"/>
</dbReference>
<organism evidence="4">
    <name type="scientific">Arcella intermedia</name>
    <dbReference type="NCBI Taxonomy" id="1963864"/>
    <lineage>
        <taxon>Eukaryota</taxon>
        <taxon>Amoebozoa</taxon>
        <taxon>Tubulinea</taxon>
        <taxon>Elardia</taxon>
        <taxon>Arcellinida</taxon>
        <taxon>Sphaerothecina</taxon>
        <taxon>Arcellidae</taxon>
        <taxon>Arcella</taxon>
    </lineage>
</organism>
<dbReference type="InterPro" id="IPR024078">
    <property type="entry name" value="LmbE-like_dom_sf"/>
</dbReference>
<dbReference type="Gene3D" id="3.40.50.10320">
    <property type="entry name" value="LmbE-like"/>
    <property type="match status" value="1"/>
</dbReference>
<accession>A0A6B2LF69</accession>
<dbReference type="PANTHER" id="PTHR12993">
    <property type="entry name" value="N-ACETYLGLUCOSAMINYL-PHOSPHATIDYLINOSITOL DE-N-ACETYLASE-RELATED"/>
    <property type="match status" value="1"/>
</dbReference>
<evidence type="ECO:0000256" key="2">
    <source>
        <dbReference type="ARBA" id="ARBA00012176"/>
    </source>
</evidence>
<dbReference type="AlphaFoldDB" id="A0A6B2LF69"/>
<dbReference type="EMBL" id="GIBP01006675">
    <property type="protein sequence ID" value="NDV35644.1"/>
    <property type="molecule type" value="Transcribed_RNA"/>
</dbReference>
<dbReference type="GO" id="GO:0005783">
    <property type="term" value="C:endoplasmic reticulum"/>
    <property type="evidence" value="ECO:0007669"/>
    <property type="project" value="TreeGrafter"/>
</dbReference>
<sequence>MEVWVGLVMLMGALGVGVGLCRWWVLGMASKGGGVEGRNILLVTAHPDDESMFFVPFSRDAIRQGKRISLLCLSKGLEPGQTRINELTLAAKMLGFDKSEVYGVGGCLGGIGPFQDGFTADWRKEEIAEVVEHYSVLWDIDVILSFDKAGVSGHPNHLQTHQGVLHHKLHYPNSKASHYQLHSTPIPLKYLSWVGILLEVTRREKSSIYLNENFHVVWQAMCLHSSQFVWFRRLYLLFSTFVHLNILEQMN</sequence>
<dbReference type="Pfam" id="PF02585">
    <property type="entry name" value="PIG-L"/>
    <property type="match status" value="1"/>
</dbReference>
<dbReference type="InterPro" id="IPR003737">
    <property type="entry name" value="GlcNAc_PI_deacetylase-related"/>
</dbReference>
<dbReference type="EC" id="3.5.1.89" evidence="2"/>
<name>A0A6B2LF69_9EUKA</name>
<keyword evidence="3" id="KW-1133">Transmembrane helix</keyword>
<feature type="transmembrane region" description="Helical" evidence="3">
    <location>
        <begin position="6"/>
        <end position="25"/>
    </location>
</feature>
<comment type="similarity">
    <text evidence="1">Belongs to the PIGL family.</text>
</comment>
<evidence type="ECO:0000256" key="1">
    <source>
        <dbReference type="ARBA" id="ARBA00006066"/>
    </source>
</evidence>
<protein>
    <recommendedName>
        <fullName evidence="2">N-acetylglucosaminylphosphatidylinositol deacetylase</fullName>
        <ecNumber evidence="2">3.5.1.89</ecNumber>
    </recommendedName>
</protein>
<keyword evidence="3" id="KW-0812">Transmembrane</keyword>
<evidence type="ECO:0000256" key="3">
    <source>
        <dbReference type="SAM" id="Phobius"/>
    </source>
</evidence>
<proteinExistence type="inferred from homology"/>
<evidence type="ECO:0000313" key="4">
    <source>
        <dbReference type="EMBL" id="NDV35644.1"/>
    </source>
</evidence>
<keyword evidence="3" id="KW-0472">Membrane</keyword>
<dbReference type="PANTHER" id="PTHR12993:SF11">
    <property type="entry name" value="N-ACETYLGLUCOSAMINYL-PHOSPHATIDYLINOSITOL DE-N-ACETYLASE"/>
    <property type="match status" value="1"/>
</dbReference>
<reference evidence="4" key="1">
    <citation type="journal article" date="2020" name="J. Eukaryot. Microbiol.">
        <title>De novo Sequencing, Assembly and Annotation of the Transcriptome for the Free-Living Testate Amoeba Arcella intermedia.</title>
        <authorList>
            <person name="Ribeiro G.M."/>
            <person name="Porfirio-Sousa A.L."/>
            <person name="Maurer-Alcala X.X."/>
            <person name="Katz L.A."/>
            <person name="Lahr D.J.G."/>
        </authorList>
    </citation>
    <scope>NUCLEOTIDE SEQUENCE</scope>
</reference>
<dbReference type="GO" id="GO:0000225">
    <property type="term" value="F:N-acetylglucosaminylphosphatidylinositol deacetylase activity"/>
    <property type="evidence" value="ECO:0007669"/>
    <property type="project" value="UniProtKB-EC"/>
</dbReference>